<keyword evidence="3" id="KW-1185">Reference proteome</keyword>
<protein>
    <submittedName>
        <fullName evidence="2">Uncharacterized protein</fullName>
    </submittedName>
</protein>
<dbReference type="AlphaFoldDB" id="A0AAV5DN92"/>
<evidence type="ECO:0000313" key="3">
    <source>
        <dbReference type="Proteomes" id="UP001054889"/>
    </source>
</evidence>
<gene>
    <name evidence="2" type="primary">ga30168</name>
    <name evidence="2" type="ORF">PR202_ga30168</name>
</gene>
<dbReference type="EMBL" id="BQKI01000021">
    <property type="protein sequence ID" value="GJN11930.1"/>
    <property type="molecule type" value="Genomic_DNA"/>
</dbReference>
<feature type="compositionally biased region" description="Polar residues" evidence="1">
    <location>
        <begin position="248"/>
        <end position="270"/>
    </location>
</feature>
<evidence type="ECO:0000256" key="1">
    <source>
        <dbReference type="SAM" id="MobiDB-lite"/>
    </source>
</evidence>
<proteinExistence type="predicted"/>
<reference evidence="2" key="2">
    <citation type="submission" date="2021-12" db="EMBL/GenBank/DDBJ databases">
        <title>Resequencing data analysis of finger millet.</title>
        <authorList>
            <person name="Hatakeyama M."/>
            <person name="Aluri S."/>
            <person name="Balachadran M.T."/>
            <person name="Sivarajan S.R."/>
            <person name="Poveda L."/>
            <person name="Shimizu-Inatsugi R."/>
            <person name="Schlapbach R."/>
            <person name="Sreeman S.M."/>
            <person name="Shimizu K.K."/>
        </authorList>
    </citation>
    <scope>NUCLEOTIDE SEQUENCE</scope>
</reference>
<sequence>MTKIPIKLEAKLCTFAIRPQRSRTSPPLSSPIALVHAPVHLFLLPSRSEPGANPSVAAPMSFHEDEELYAAAMEYGEGRVGSSSPVGTPSPVGSPPLGGSGGGLYHGYNSSPFGVTSATHSPVASSPAGVDGWRPTIGASRGGGAGVAQGRGTAVALFVGDGAAAGRGGRGAATAYKPPGQHILSVFHHGNSTILGSRRSVLPGWRRASMSVWRYSSTSKQLGRVDGSTSCIPGEELDEGPDKDLDNGQEQSQSKGSTAVKRGQSNQATSPYKRAKNPMVKVMKDIRDSIKTTNDVSRKVMQGELRFAEMKEVLDMAKECGAVEGSVEYFMATQLFVRAENRDAFRLTDSKEGRYSLLQFWCKKEGYY</sequence>
<feature type="region of interest" description="Disordered" evidence="1">
    <location>
        <begin position="118"/>
        <end position="144"/>
    </location>
</feature>
<organism evidence="2 3">
    <name type="scientific">Eleusine coracana subsp. coracana</name>
    <dbReference type="NCBI Taxonomy" id="191504"/>
    <lineage>
        <taxon>Eukaryota</taxon>
        <taxon>Viridiplantae</taxon>
        <taxon>Streptophyta</taxon>
        <taxon>Embryophyta</taxon>
        <taxon>Tracheophyta</taxon>
        <taxon>Spermatophyta</taxon>
        <taxon>Magnoliopsida</taxon>
        <taxon>Liliopsida</taxon>
        <taxon>Poales</taxon>
        <taxon>Poaceae</taxon>
        <taxon>PACMAD clade</taxon>
        <taxon>Chloridoideae</taxon>
        <taxon>Cynodonteae</taxon>
        <taxon>Eleusininae</taxon>
        <taxon>Eleusine</taxon>
    </lineage>
</organism>
<dbReference type="PANTHER" id="PTHR47069">
    <property type="match status" value="1"/>
</dbReference>
<feature type="region of interest" description="Disordered" evidence="1">
    <location>
        <begin position="216"/>
        <end position="276"/>
    </location>
</feature>
<name>A0AAV5DN92_ELECO</name>
<reference evidence="2" key="1">
    <citation type="journal article" date="2018" name="DNA Res.">
        <title>Multiple hybrid de novo genome assembly of finger millet, an orphan allotetraploid crop.</title>
        <authorList>
            <person name="Hatakeyama M."/>
            <person name="Aluri S."/>
            <person name="Balachadran M.T."/>
            <person name="Sivarajan S.R."/>
            <person name="Patrignani A."/>
            <person name="Gruter S."/>
            <person name="Poveda L."/>
            <person name="Shimizu-Inatsugi R."/>
            <person name="Baeten J."/>
            <person name="Francoijs K.J."/>
            <person name="Nataraja K.N."/>
            <person name="Reddy Y.A.N."/>
            <person name="Phadnis S."/>
            <person name="Ravikumar R.L."/>
            <person name="Schlapbach R."/>
            <person name="Sreeman S.M."/>
            <person name="Shimizu K.K."/>
        </authorList>
    </citation>
    <scope>NUCLEOTIDE SEQUENCE</scope>
</reference>
<accession>A0AAV5DN92</accession>
<dbReference type="PANTHER" id="PTHR47069:SF11">
    <property type="entry name" value="OS04G0275550 PROTEIN"/>
    <property type="match status" value="1"/>
</dbReference>
<feature type="compositionally biased region" description="Low complexity" evidence="1">
    <location>
        <begin position="80"/>
        <end position="95"/>
    </location>
</feature>
<dbReference type="Proteomes" id="UP001054889">
    <property type="component" value="Unassembled WGS sequence"/>
</dbReference>
<evidence type="ECO:0000313" key="2">
    <source>
        <dbReference type="EMBL" id="GJN11930.1"/>
    </source>
</evidence>
<feature type="compositionally biased region" description="Polar residues" evidence="1">
    <location>
        <begin position="216"/>
        <end position="231"/>
    </location>
</feature>
<feature type="region of interest" description="Disordered" evidence="1">
    <location>
        <begin position="79"/>
        <end position="101"/>
    </location>
</feature>
<comment type="caution">
    <text evidence="2">The sequence shown here is derived from an EMBL/GenBank/DDBJ whole genome shotgun (WGS) entry which is preliminary data.</text>
</comment>